<dbReference type="Proteomes" id="UP001597183">
    <property type="component" value="Unassembled WGS sequence"/>
</dbReference>
<protein>
    <submittedName>
        <fullName evidence="1">Uncharacterized protein</fullName>
    </submittedName>
</protein>
<dbReference type="RefSeq" id="WP_317793892.1">
    <property type="nucleotide sequence ID" value="NZ_AP028461.1"/>
</dbReference>
<gene>
    <name evidence="1" type="ORF">ACFQ5G_02420</name>
</gene>
<name>A0ABW4A0H4_9ACTN</name>
<keyword evidence="2" id="KW-1185">Reference proteome</keyword>
<evidence type="ECO:0000313" key="2">
    <source>
        <dbReference type="Proteomes" id="UP001597183"/>
    </source>
</evidence>
<reference evidence="2" key="1">
    <citation type="journal article" date="2019" name="Int. J. Syst. Evol. Microbiol.">
        <title>The Global Catalogue of Microorganisms (GCM) 10K type strain sequencing project: providing services to taxonomists for standard genome sequencing and annotation.</title>
        <authorList>
            <consortium name="The Broad Institute Genomics Platform"/>
            <consortium name="The Broad Institute Genome Sequencing Center for Infectious Disease"/>
            <person name="Wu L."/>
            <person name="Ma J."/>
        </authorList>
    </citation>
    <scope>NUCLEOTIDE SEQUENCE [LARGE SCALE GENOMIC DNA]</scope>
    <source>
        <strain evidence="2">CCM 7526</strain>
    </source>
</reference>
<accession>A0ABW4A0H4</accession>
<dbReference type="EMBL" id="JBHTMK010000004">
    <property type="protein sequence ID" value="MFD1364192.1"/>
    <property type="molecule type" value="Genomic_DNA"/>
</dbReference>
<evidence type="ECO:0000313" key="1">
    <source>
        <dbReference type="EMBL" id="MFD1364192.1"/>
    </source>
</evidence>
<sequence length="86" mass="9463">MPFPRGVDQAIYDTPVSRRIAQTLTGEAALCFDASDLMPSAMTNAFYRAVLEYLQSPDDLDTILGRLEQVRTAIPVTDWLDVPCGA</sequence>
<comment type="caution">
    <text evidence="1">The sequence shown here is derived from an EMBL/GenBank/DDBJ whole genome shotgun (WGS) entry which is preliminary data.</text>
</comment>
<proteinExistence type="predicted"/>
<organism evidence="1 2">
    <name type="scientific">Actinoplanes sichuanensis</name>
    <dbReference type="NCBI Taxonomy" id="512349"/>
    <lineage>
        <taxon>Bacteria</taxon>
        <taxon>Bacillati</taxon>
        <taxon>Actinomycetota</taxon>
        <taxon>Actinomycetes</taxon>
        <taxon>Micromonosporales</taxon>
        <taxon>Micromonosporaceae</taxon>
        <taxon>Actinoplanes</taxon>
    </lineage>
</organism>